<dbReference type="InterPro" id="IPR020103">
    <property type="entry name" value="PsdUridine_synth_cat_dom_sf"/>
</dbReference>
<dbReference type="Gene3D" id="3.30.2350.10">
    <property type="entry name" value="Pseudouridine synthase"/>
    <property type="match status" value="1"/>
</dbReference>
<comment type="similarity">
    <text evidence="2 5">Belongs to the pseudouridine synthase TruB family. Type 1 subfamily.</text>
</comment>
<dbReference type="GO" id="GO:0160148">
    <property type="term" value="F:tRNA pseudouridine(55) synthase activity"/>
    <property type="evidence" value="ECO:0007669"/>
    <property type="project" value="UniProtKB-EC"/>
</dbReference>
<dbReference type="NCBIfam" id="TIGR00431">
    <property type="entry name" value="TruB"/>
    <property type="match status" value="1"/>
</dbReference>
<evidence type="ECO:0000256" key="4">
    <source>
        <dbReference type="ARBA" id="ARBA00023235"/>
    </source>
</evidence>
<dbReference type="EC" id="5.4.99.25" evidence="5"/>
<dbReference type="GO" id="GO:1990481">
    <property type="term" value="P:mRNA pseudouridine synthesis"/>
    <property type="evidence" value="ECO:0007669"/>
    <property type="project" value="TreeGrafter"/>
</dbReference>
<evidence type="ECO:0000259" key="6">
    <source>
        <dbReference type="Pfam" id="PF01509"/>
    </source>
</evidence>
<evidence type="ECO:0000256" key="2">
    <source>
        <dbReference type="ARBA" id="ARBA00005642"/>
    </source>
</evidence>
<comment type="catalytic activity">
    <reaction evidence="1 5">
        <text>uridine(55) in tRNA = pseudouridine(55) in tRNA</text>
        <dbReference type="Rhea" id="RHEA:42532"/>
        <dbReference type="Rhea" id="RHEA-COMP:10101"/>
        <dbReference type="Rhea" id="RHEA-COMP:10102"/>
        <dbReference type="ChEBI" id="CHEBI:65314"/>
        <dbReference type="ChEBI" id="CHEBI:65315"/>
        <dbReference type="EC" id="5.4.99.25"/>
    </reaction>
</comment>
<dbReference type="GO" id="GO:0031119">
    <property type="term" value="P:tRNA pseudouridine synthesis"/>
    <property type="evidence" value="ECO:0007669"/>
    <property type="project" value="UniProtKB-UniRule"/>
</dbReference>
<dbReference type="HAMAP" id="MF_01080">
    <property type="entry name" value="TruB_bact"/>
    <property type="match status" value="1"/>
</dbReference>
<evidence type="ECO:0000313" key="7">
    <source>
        <dbReference type="EMBL" id="OGC82652.1"/>
    </source>
</evidence>
<keyword evidence="3 5" id="KW-0819">tRNA processing</keyword>
<dbReference type="GO" id="GO:0003723">
    <property type="term" value="F:RNA binding"/>
    <property type="evidence" value="ECO:0007669"/>
    <property type="project" value="InterPro"/>
</dbReference>
<dbReference type="CDD" id="cd02573">
    <property type="entry name" value="PseudoU_synth_EcTruB"/>
    <property type="match status" value="1"/>
</dbReference>
<comment type="caution">
    <text evidence="7">The sequence shown here is derived from an EMBL/GenBank/DDBJ whole genome shotgun (WGS) entry which is preliminary data.</text>
</comment>
<accession>A0A1F4XLN4</accession>
<evidence type="ECO:0000256" key="5">
    <source>
        <dbReference type="HAMAP-Rule" id="MF_01080"/>
    </source>
</evidence>
<protein>
    <recommendedName>
        <fullName evidence="5">tRNA pseudouridine synthase B</fullName>
        <ecNumber evidence="5">5.4.99.25</ecNumber>
    </recommendedName>
    <alternativeName>
        <fullName evidence="5">tRNA pseudouridine(55) synthase</fullName>
        <shortName evidence="5">Psi55 synthase</shortName>
    </alternativeName>
    <alternativeName>
        <fullName evidence="5">tRNA pseudouridylate synthase</fullName>
    </alternativeName>
    <alternativeName>
        <fullName evidence="5">tRNA-uridine isomerase</fullName>
    </alternativeName>
</protein>
<sequence length="280" mass="31526">MFFLINKPSGITSHDVIYRLRKVTGIKRIGHAGTLDPLASGLMAVAVGNDTRLLEYLVGLDKEYVCTFRLGATSTTYDSEGKIIEIENAPQITESQLKKVLREFTGDIYQTPPIFSAVKIQGRKAYDYARSGEIVNIPQRLITIFHLELTNFKYPEVTIKVHCSSGTYIRSLVHDIGKRLNSGAYITKLERTKIGEASIDQAINVDDFTKESEQISFSQLRPDLLMYELSEQELMNVKQGKAISTKKSFQSVVLGLYNKQIVSVLEYDLNHSSLRPIKNL</sequence>
<reference evidence="7 8" key="1">
    <citation type="journal article" date="2016" name="Nat. Commun.">
        <title>Thousands of microbial genomes shed light on interconnected biogeochemical processes in an aquifer system.</title>
        <authorList>
            <person name="Anantharaman K."/>
            <person name="Brown C.T."/>
            <person name="Hug L.A."/>
            <person name="Sharon I."/>
            <person name="Castelle C.J."/>
            <person name="Probst A.J."/>
            <person name="Thomas B.C."/>
            <person name="Singh A."/>
            <person name="Wilkins M.J."/>
            <person name="Karaoz U."/>
            <person name="Brodie E.L."/>
            <person name="Williams K.H."/>
            <person name="Hubbard S.S."/>
            <person name="Banfield J.F."/>
        </authorList>
    </citation>
    <scope>NUCLEOTIDE SEQUENCE [LARGE SCALE GENOMIC DNA]</scope>
</reference>
<dbReference type="STRING" id="1817814.A2V81_03415"/>
<evidence type="ECO:0000256" key="3">
    <source>
        <dbReference type="ARBA" id="ARBA00022694"/>
    </source>
</evidence>
<dbReference type="InterPro" id="IPR014780">
    <property type="entry name" value="tRNA_psdUridine_synth_TruB"/>
</dbReference>
<comment type="function">
    <text evidence="5">Responsible for synthesis of pseudouridine from uracil-55 in the psi GC loop of transfer RNAs.</text>
</comment>
<organism evidence="7 8">
    <name type="scientific">Candidatus Abawacabacteria bacterium RBG_16_42_10</name>
    <dbReference type="NCBI Taxonomy" id="1817814"/>
    <lineage>
        <taxon>Bacteria</taxon>
        <taxon>Candidatus Abawacaibacteriota</taxon>
    </lineage>
</organism>
<evidence type="ECO:0000256" key="1">
    <source>
        <dbReference type="ARBA" id="ARBA00000385"/>
    </source>
</evidence>
<feature type="domain" description="Pseudouridine synthase II N-terminal" evidence="6">
    <location>
        <begin position="21"/>
        <end position="169"/>
    </location>
</feature>
<dbReference type="PANTHER" id="PTHR13767">
    <property type="entry name" value="TRNA-PSEUDOURIDINE SYNTHASE"/>
    <property type="match status" value="1"/>
</dbReference>
<dbReference type="EMBL" id="MEWR01000001">
    <property type="protein sequence ID" value="OGC82652.1"/>
    <property type="molecule type" value="Genomic_DNA"/>
</dbReference>
<dbReference type="Proteomes" id="UP000177614">
    <property type="component" value="Unassembled WGS sequence"/>
</dbReference>
<dbReference type="AlphaFoldDB" id="A0A1F4XLN4"/>
<name>A0A1F4XLN4_9BACT</name>
<evidence type="ECO:0000313" key="8">
    <source>
        <dbReference type="Proteomes" id="UP000177614"/>
    </source>
</evidence>
<dbReference type="InterPro" id="IPR002501">
    <property type="entry name" value="PsdUridine_synth_N"/>
</dbReference>
<proteinExistence type="inferred from homology"/>
<gene>
    <name evidence="5" type="primary">truB</name>
    <name evidence="7" type="ORF">A2V81_03415</name>
</gene>
<dbReference type="PANTHER" id="PTHR13767:SF2">
    <property type="entry name" value="PSEUDOURIDYLATE SYNTHASE TRUB1"/>
    <property type="match status" value="1"/>
</dbReference>
<feature type="active site" description="Nucleophile" evidence="5">
    <location>
        <position position="36"/>
    </location>
</feature>
<keyword evidence="4 5" id="KW-0413">Isomerase</keyword>
<dbReference type="Pfam" id="PF01509">
    <property type="entry name" value="TruB_N"/>
    <property type="match status" value="1"/>
</dbReference>
<dbReference type="SUPFAM" id="SSF55120">
    <property type="entry name" value="Pseudouridine synthase"/>
    <property type="match status" value="1"/>
</dbReference>